<dbReference type="EMBL" id="JADEXQ010000013">
    <property type="protein sequence ID" value="MBE9029278.1"/>
    <property type="molecule type" value="Genomic_DNA"/>
</dbReference>
<accession>A0A928VIK6</accession>
<proteinExistence type="predicted"/>
<dbReference type="RefSeq" id="WP_264324098.1">
    <property type="nucleotide sequence ID" value="NZ_JADEXQ010000013.1"/>
</dbReference>
<dbReference type="AlphaFoldDB" id="A0A928VIK6"/>
<gene>
    <name evidence="1" type="ORF">IQ266_05820</name>
</gene>
<organism evidence="1 2">
    <name type="scientific">Romeriopsis navalis LEGE 11480</name>
    <dbReference type="NCBI Taxonomy" id="2777977"/>
    <lineage>
        <taxon>Bacteria</taxon>
        <taxon>Bacillati</taxon>
        <taxon>Cyanobacteriota</taxon>
        <taxon>Cyanophyceae</taxon>
        <taxon>Leptolyngbyales</taxon>
        <taxon>Leptolyngbyaceae</taxon>
        <taxon>Romeriopsis</taxon>
        <taxon>Romeriopsis navalis</taxon>
    </lineage>
</organism>
<evidence type="ECO:0000313" key="1">
    <source>
        <dbReference type="EMBL" id="MBE9029278.1"/>
    </source>
</evidence>
<keyword evidence="2" id="KW-1185">Reference proteome</keyword>
<name>A0A928VIK6_9CYAN</name>
<protein>
    <submittedName>
        <fullName evidence="1">Uncharacterized protein</fullName>
    </submittedName>
</protein>
<evidence type="ECO:0000313" key="2">
    <source>
        <dbReference type="Proteomes" id="UP000625316"/>
    </source>
</evidence>
<reference evidence="1" key="1">
    <citation type="submission" date="2020-10" db="EMBL/GenBank/DDBJ databases">
        <authorList>
            <person name="Castelo-Branco R."/>
            <person name="Eusebio N."/>
            <person name="Adriana R."/>
            <person name="Vieira A."/>
            <person name="Brugerolle De Fraissinette N."/>
            <person name="Rezende De Castro R."/>
            <person name="Schneider M.P."/>
            <person name="Vasconcelos V."/>
            <person name="Leao P.N."/>
        </authorList>
    </citation>
    <scope>NUCLEOTIDE SEQUENCE</scope>
    <source>
        <strain evidence="1">LEGE 11480</strain>
    </source>
</reference>
<dbReference type="Proteomes" id="UP000625316">
    <property type="component" value="Unassembled WGS sequence"/>
</dbReference>
<sequence length="86" mass="10245">MPRQTPYNLQLQLTRMYRDGQSFFAKIKVQEWLKERQENPADYDIVLHQRPAPPGSKEVMTIEVELRRLDGQPVEDWLIEALNYSK</sequence>
<comment type="caution">
    <text evidence="1">The sequence shown here is derived from an EMBL/GenBank/DDBJ whole genome shotgun (WGS) entry which is preliminary data.</text>
</comment>